<proteinExistence type="predicted"/>
<dbReference type="WBParaSite" id="nRc.2.0.1.t45811-RA">
    <property type="protein sequence ID" value="nRc.2.0.1.t45811-RA"/>
    <property type="gene ID" value="nRc.2.0.1.g45811"/>
</dbReference>
<reference evidence="2" key="1">
    <citation type="submission" date="2022-11" db="UniProtKB">
        <authorList>
            <consortium name="WormBaseParasite"/>
        </authorList>
    </citation>
    <scope>IDENTIFICATION</scope>
</reference>
<name>A0A915L7U1_ROMCU</name>
<protein>
    <submittedName>
        <fullName evidence="2">Uncharacterized protein</fullName>
    </submittedName>
</protein>
<accession>A0A915L7U1</accession>
<dbReference type="AlphaFoldDB" id="A0A915L7U1"/>
<evidence type="ECO:0000313" key="1">
    <source>
        <dbReference type="Proteomes" id="UP000887565"/>
    </source>
</evidence>
<keyword evidence="1" id="KW-1185">Reference proteome</keyword>
<organism evidence="1 2">
    <name type="scientific">Romanomermis culicivorax</name>
    <name type="common">Nematode worm</name>
    <dbReference type="NCBI Taxonomy" id="13658"/>
    <lineage>
        <taxon>Eukaryota</taxon>
        <taxon>Metazoa</taxon>
        <taxon>Ecdysozoa</taxon>
        <taxon>Nematoda</taxon>
        <taxon>Enoplea</taxon>
        <taxon>Dorylaimia</taxon>
        <taxon>Mermithida</taxon>
        <taxon>Mermithoidea</taxon>
        <taxon>Mermithidae</taxon>
        <taxon>Romanomermis</taxon>
    </lineage>
</organism>
<dbReference type="Proteomes" id="UP000887565">
    <property type="component" value="Unplaced"/>
</dbReference>
<evidence type="ECO:0000313" key="2">
    <source>
        <dbReference type="WBParaSite" id="nRc.2.0.1.t45811-RA"/>
    </source>
</evidence>
<sequence length="80" mass="9258">MRNLIDAKIVRCKQSRKAVDCLTQFVFGIPLYQEQLLHSVTVYSCVNNICNAEEKVGMKAENSWRWAHLRQEEASARAFL</sequence>